<comment type="similarity">
    <text evidence="7">Belongs to the class I-like SAM-binding methyltransferase superfamily. C5-methyltransferase family.</text>
</comment>
<evidence type="ECO:0000313" key="9">
    <source>
        <dbReference type="Proteomes" id="UP001150569"/>
    </source>
</evidence>
<dbReference type="OrthoDB" id="414133at2759"/>
<accession>A0A9W7ZT59</accession>
<evidence type="ECO:0000256" key="6">
    <source>
        <dbReference type="ARBA" id="ARBA00042810"/>
    </source>
</evidence>
<dbReference type="InterPro" id="IPR031303">
    <property type="entry name" value="C5_meth_CS"/>
</dbReference>
<gene>
    <name evidence="8" type="ORF">IWQ60_009890</name>
</gene>
<evidence type="ECO:0000256" key="4">
    <source>
        <dbReference type="ARBA" id="ARBA00039081"/>
    </source>
</evidence>
<evidence type="ECO:0000256" key="2">
    <source>
        <dbReference type="ARBA" id="ARBA00022679"/>
    </source>
</evidence>
<evidence type="ECO:0000256" key="7">
    <source>
        <dbReference type="PROSITE-ProRule" id="PRU01016"/>
    </source>
</evidence>
<dbReference type="AlphaFoldDB" id="A0A9W7ZT59"/>
<dbReference type="PROSITE" id="PS51679">
    <property type="entry name" value="SAM_MT_C5"/>
    <property type="match status" value="1"/>
</dbReference>
<keyword evidence="2 7" id="KW-0808">Transferase</keyword>
<dbReference type="GO" id="GO:0032259">
    <property type="term" value="P:methylation"/>
    <property type="evidence" value="ECO:0007669"/>
    <property type="project" value="UniProtKB-KW"/>
</dbReference>
<dbReference type="EMBL" id="JANBPT010000876">
    <property type="protein sequence ID" value="KAJ1911956.1"/>
    <property type="molecule type" value="Genomic_DNA"/>
</dbReference>
<dbReference type="InterPro" id="IPR001525">
    <property type="entry name" value="C5_MeTfrase"/>
</dbReference>
<comment type="caution">
    <text evidence="8">The sequence shown here is derived from an EMBL/GenBank/DDBJ whole genome shotgun (WGS) entry which is preliminary data.</text>
</comment>
<dbReference type="GO" id="GO:0005634">
    <property type="term" value="C:nucleus"/>
    <property type="evidence" value="ECO:0007669"/>
    <property type="project" value="TreeGrafter"/>
</dbReference>
<dbReference type="EC" id="2.1.1.204" evidence="4"/>
<dbReference type="Gene3D" id="3.90.120.10">
    <property type="entry name" value="DNA Methylase, subunit A, domain 2"/>
    <property type="match status" value="1"/>
</dbReference>
<evidence type="ECO:0000256" key="5">
    <source>
        <dbReference type="ARBA" id="ARBA00039681"/>
    </source>
</evidence>
<protein>
    <recommendedName>
        <fullName evidence="5">tRNA (cytosine(38)-C(5))-methyltransferase</fullName>
        <ecNumber evidence="4">2.1.1.204</ecNumber>
    </recommendedName>
    <alternativeName>
        <fullName evidence="6">DNA (cytosine-5)-methyltransferase-like protein 2</fullName>
    </alternativeName>
</protein>
<dbReference type="Proteomes" id="UP001150569">
    <property type="component" value="Unassembled WGS sequence"/>
</dbReference>
<proteinExistence type="inferred from homology"/>
<keyword evidence="9" id="KW-1185">Reference proteome</keyword>
<dbReference type="Pfam" id="PF00145">
    <property type="entry name" value="DNA_methylase"/>
    <property type="match status" value="1"/>
</dbReference>
<dbReference type="InterPro" id="IPR050750">
    <property type="entry name" value="C5-MTase"/>
</dbReference>
<keyword evidence="1 7" id="KW-0489">Methyltransferase</keyword>
<evidence type="ECO:0000313" key="8">
    <source>
        <dbReference type="EMBL" id="KAJ1911956.1"/>
    </source>
</evidence>
<dbReference type="PANTHER" id="PTHR46098">
    <property type="entry name" value="TRNA (CYTOSINE(38)-C(5))-METHYLTRANSFERASE"/>
    <property type="match status" value="1"/>
</dbReference>
<dbReference type="PROSITE" id="PS00095">
    <property type="entry name" value="C5_MTASE_2"/>
    <property type="match status" value="1"/>
</dbReference>
<keyword evidence="3 7" id="KW-0949">S-adenosyl-L-methionine</keyword>
<organism evidence="8 9">
    <name type="scientific">Tieghemiomyces parasiticus</name>
    <dbReference type="NCBI Taxonomy" id="78921"/>
    <lineage>
        <taxon>Eukaryota</taxon>
        <taxon>Fungi</taxon>
        <taxon>Fungi incertae sedis</taxon>
        <taxon>Zoopagomycota</taxon>
        <taxon>Kickxellomycotina</taxon>
        <taxon>Dimargaritomycetes</taxon>
        <taxon>Dimargaritales</taxon>
        <taxon>Dimargaritaceae</taxon>
        <taxon>Tieghemiomyces</taxon>
    </lineage>
</organism>
<dbReference type="PANTHER" id="PTHR46098:SF1">
    <property type="entry name" value="TRNA (CYTOSINE(38)-C(5))-METHYLTRANSFERASE"/>
    <property type="match status" value="1"/>
</dbReference>
<name>A0A9W7ZT59_9FUNG</name>
<dbReference type="Gene3D" id="3.40.50.150">
    <property type="entry name" value="Vaccinia Virus protein VP39"/>
    <property type="match status" value="1"/>
</dbReference>
<reference evidence="8" key="1">
    <citation type="submission" date="2022-07" db="EMBL/GenBank/DDBJ databases">
        <title>Phylogenomic reconstructions and comparative analyses of Kickxellomycotina fungi.</title>
        <authorList>
            <person name="Reynolds N.K."/>
            <person name="Stajich J.E."/>
            <person name="Barry K."/>
            <person name="Grigoriev I.V."/>
            <person name="Crous P."/>
            <person name="Smith M.E."/>
        </authorList>
    </citation>
    <scope>NUCLEOTIDE SEQUENCE</scope>
    <source>
        <strain evidence="8">RSA 861</strain>
    </source>
</reference>
<comment type="caution">
    <text evidence="7">Lacks conserved residue(s) required for the propagation of feature annotation.</text>
</comment>
<evidence type="ECO:0000256" key="1">
    <source>
        <dbReference type="ARBA" id="ARBA00022603"/>
    </source>
</evidence>
<dbReference type="SUPFAM" id="SSF53335">
    <property type="entry name" value="S-adenosyl-L-methionine-dependent methyltransferases"/>
    <property type="match status" value="1"/>
</dbReference>
<sequence length="337" mass="37810">MIPPSPSDTRPTQHYAWQQANLPGEIVMSFDVNTTANTYTRVGHQKGSEDPRARSFLFILELLEILGEQRPRYILIENVVGFEKSNTRDRTLAQLQKLQYTIQEFIINPLDIGVPNSRSRYYLLAKAPQLGFHGELPYGLQPMADPTLSAPLPHHPSAEVATLEAFFARTAALDVNAPQTWADYQVPAETLAKRGFLLDTVTLDSRRTCCFTKGYAHYAEGTGSVLRRRDVPEWGVAPIKHRPGATTTHDQEAGIDMVAEESQQSDCSRIPVEEASTRVVARYFTEYEIAVLMGFPVPPFNFPAETNQKQRYRLLGNSLNVNVVALLLTYLMRDAAE</sequence>
<evidence type="ECO:0000256" key="3">
    <source>
        <dbReference type="ARBA" id="ARBA00022691"/>
    </source>
</evidence>
<dbReference type="InterPro" id="IPR029063">
    <property type="entry name" value="SAM-dependent_MTases_sf"/>
</dbReference>
<dbReference type="GO" id="GO:0008168">
    <property type="term" value="F:methyltransferase activity"/>
    <property type="evidence" value="ECO:0007669"/>
    <property type="project" value="UniProtKB-KW"/>
</dbReference>